<dbReference type="PANTHER" id="PTHR39596">
    <property type="match status" value="1"/>
</dbReference>
<organism evidence="1 2">
    <name type="scientific">Cudoniella acicularis</name>
    <dbReference type="NCBI Taxonomy" id="354080"/>
    <lineage>
        <taxon>Eukaryota</taxon>
        <taxon>Fungi</taxon>
        <taxon>Dikarya</taxon>
        <taxon>Ascomycota</taxon>
        <taxon>Pezizomycotina</taxon>
        <taxon>Leotiomycetes</taxon>
        <taxon>Helotiales</taxon>
        <taxon>Tricladiaceae</taxon>
        <taxon>Cudoniella</taxon>
    </lineage>
</organism>
<evidence type="ECO:0000313" key="1">
    <source>
        <dbReference type="EMBL" id="KAF4629281.1"/>
    </source>
</evidence>
<dbReference type="Proteomes" id="UP000566819">
    <property type="component" value="Unassembled WGS sequence"/>
</dbReference>
<sequence>MSNTNIQSLDEFSPQQRGQIRGTIVEVLSTLPRSQRERPLSFNDNADFLYDPSPCRLDPCRTDEICYSLHRTAVQPLARLQAVDNITAKLFEHWFVPWGSWVPSEEVLANSAYNLILRMPSQALSLHTEHHNEAAGVQDDHNGFDYYPRAETEGFIDQNVARMALRVCILLDRPRQAGRQGEPYWAMAQVTEDIALLLDAAERISTKSKFMTQENREGWVFVKSFLWRSLQRLFMLWTWSVATLTTRDGYEFGLVVKHRSQQERIRPIVLSQISLHNEDILKMRPESLCPWAFQLLRNDGFSLCVDIRRPLASYATIFGDRPPRCRTNPQDQRVCDGTSFEKCGRFVGAKVIRQSSHECSSKDCSKLFWDEDSYCAFQTPVVSTYHTTSARLKYTELSDKTLSISHVWSHGQGGRPETGFNTCLHDRYVKVAKALGCDSYWMDTPCIPTETSLRKKAIANINHIFMNSKATLVCDRDLMEIDISLLKNEIATSATVRLSEAVLIALLVCDWNVRGWTFLEAIRGKQALYLLCKNSEVCALSELLRCVSTHGSLELANLFLAAAHLLPLPQELVASHKANRYGNSLMFFDSIEEAGTVLSRRPASRPDDNLVIWSLLFFDAGYNFNLQESDLDRNNPEASRGVRDAAHHSAKEMWKSQYSVCTSYLVSSAPRIPGTRGLGWAPCSPVPDEVDVSQGLRRYYPYEDIGGEVTRGYIRHSGLVAEWLTCLFLGEIGLGVSSETPLGSQFDIGDNSHQQLEDTEDWYHPLDPLDILSRPFNTTKDDQRLRGIYQLSAVARFRLMLENIRLSWISNATLIELHKISAAYLSGFRWGILLRPSAVPWHHSKYLDPYPLVYEANPKAPLIVVCGSNDGCQWVYSI</sequence>
<dbReference type="EMBL" id="JAAMPI010000698">
    <property type="protein sequence ID" value="KAF4629281.1"/>
    <property type="molecule type" value="Genomic_DNA"/>
</dbReference>
<proteinExistence type="predicted"/>
<evidence type="ECO:0000313" key="2">
    <source>
        <dbReference type="Proteomes" id="UP000566819"/>
    </source>
</evidence>
<dbReference type="OrthoDB" id="2426273at2759"/>
<accession>A0A8H4RHE1</accession>
<dbReference type="AlphaFoldDB" id="A0A8H4RHE1"/>
<dbReference type="PANTHER" id="PTHR39596:SF4">
    <property type="entry name" value="HET DOMAIN PROTEIN (AFU_ORTHOLOGUE AFUA_3G03140)-RELATED"/>
    <property type="match status" value="1"/>
</dbReference>
<gene>
    <name evidence="1" type="ORF">G7Y89_g8867</name>
</gene>
<evidence type="ECO:0008006" key="3">
    <source>
        <dbReference type="Google" id="ProtNLM"/>
    </source>
</evidence>
<name>A0A8H4RHE1_9HELO</name>
<keyword evidence="2" id="KW-1185">Reference proteome</keyword>
<protein>
    <recommendedName>
        <fullName evidence="3">Heterokaryon incompatibility domain-containing protein</fullName>
    </recommendedName>
</protein>
<comment type="caution">
    <text evidence="1">The sequence shown here is derived from an EMBL/GenBank/DDBJ whole genome shotgun (WGS) entry which is preliminary data.</text>
</comment>
<reference evidence="1 2" key="1">
    <citation type="submission" date="2020-03" db="EMBL/GenBank/DDBJ databases">
        <title>Draft Genome Sequence of Cudoniella acicularis.</title>
        <authorList>
            <person name="Buettner E."/>
            <person name="Kellner H."/>
        </authorList>
    </citation>
    <scope>NUCLEOTIDE SEQUENCE [LARGE SCALE GENOMIC DNA]</scope>
    <source>
        <strain evidence="1 2">DSM 108380</strain>
    </source>
</reference>